<evidence type="ECO:0000256" key="4">
    <source>
        <dbReference type="ARBA" id="ARBA00022692"/>
    </source>
</evidence>
<keyword evidence="2" id="KW-0813">Transport</keyword>
<dbReference type="NCBIfam" id="TIGR00803">
    <property type="entry name" value="nst"/>
    <property type="match status" value="1"/>
</dbReference>
<keyword evidence="6 8" id="KW-0472">Membrane</keyword>
<dbReference type="GO" id="GO:0005789">
    <property type="term" value="C:endoplasmic reticulum membrane"/>
    <property type="evidence" value="ECO:0007669"/>
    <property type="project" value="TreeGrafter"/>
</dbReference>
<feature type="transmembrane region" description="Helical" evidence="8">
    <location>
        <begin position="191"/>
        <end position="208"/>
    </location>
</feature>
<dbReference type="AlphaFoldDB" id="A0A5J5F058"/>
<sequence length="427" mass="46182">MARNATRRRKGSAVPPTPSTVVDSTTATTRSNPIRNPLLPPPAPANDVVISQIDARPHLEGAASSGTLSRASSTVISALAQSTIPAWASTAVMVSLIFGGCCSNVRPFFPGGGRPNAVVAEPHSGHLITLAQFLLVAAEGFVYHFDAKSPTLLKPNQIPLHRWMIQILLFFSVSVLNNFAFGYNISVPVHIILRSGGSMTTMLIGWIWGKRYSPIQVLSVTLLTVGCIMSAMGDSRGMGETEQSMSRFLTGLAILFIAQVLSAFMGLFIENTYAKYGNNYREGLFYTHALSLPLFLLFSRSIQAQFLHLLSSAPLPAQPYLPPIVNATIITRMPRQLLFLILNALTQYVCIRGVNILGSLSSALTVTIVLNIRKLVSLLLSIWLFGNTLSPRVSSGAAIVFLGGFLYGLESQRQSRLIKAAQAAKKQ</sequence>
<dbReference type="FunCoup" id="A0A5J5F058">
    <property type="interactions" value="157"/>
</dbReference>
<comment type="caution">
    <text evidence="9">The sequence shown here is derived from an EMBL/GenBank/DDBJ whole genome shotgun (WGS) entry which is preliminary data.</text>
</comment>
<feature type="transmembrane region" description="Helical" evidence="8">
    <location>
        <begin position="163"/>
        <end position="185"/>
    </location>
</feature>
<feature type="transmembrane region" description="Helical" evidence="8">
    <location>
        <begin position="248"/>
        <end position="269"/>
    </location>
</feature>
<dbReference type="InParanoid" id="A0A5J5F058"/>
<dbReference type="GO" id="GO:0000139">
    <property type="term" value="C:Golgi membrane"/>
    <property type="evidence" value="ECO:0007669"/>
    <property type="project" value="TreeGrafter"/>
</dbReference>
<proteinExistence type="predicted"/>
<feature type="compositionally biased region" description="Basic residues" evidence="7">
    <location>
        <begin position="1"/>
        <end position="11"/>
    </location>
</feature>
<dbReference type="EMBL" id="VXIS01000064">
    <property type="protein sequence ID" value="KAA8908814.1"/>
    <property type="molecule type" value="Genomic_DNA"/>
</dbReference>
<evidence type="ECO:0000256" key="7">
    <source>
        <dbReference type="SAM" id="MobiDB-lite"/>
    </source>
</evidence>
<feature type="compositionally biased region" description="Low complexity" evidence="7">
    <location>
        <begin position="19"/>
        <end position="29"/>
    </location>
</feature>
<keyword evidence="10" id="KW-1185">Reference proteome</keyword>
<dbReference type="SUPFAM" id="SSF103481">
    <property type="entry name" value="Multidrug resistance efflux transporter EmrE"/>
    <property type="match status" value="1"/>
</dbReference>
<organism evidence="9 10">
    <name type="scientific">Sphaerosporella brunnea</name>
    <dbReference type="NCBI Taxonomy" id="1250544"/>
    <lineage>
        <taxon>Eukaryota</taxon>
        <taxon>Fungi</taxon>
        <taxon>Dikarya</taxon>
        <taxon>Ascomycota</taxon>
        <taxon>Pezizomycotina</taxon>
        <taxon>Pezizomycetes</taxon>
        <taxon>Pezizales</taxon>
        <taxon>Pyronemataceae</taxon>
        <taxon>Sphaerosporella</taxon>
    </lineage>
</organism>
<dbReference type="Proteomes" id="UP000326924">
    <property type="component" value="Unassembled WGS sequence"/>
</dbReference>
<evidence type="ECO:0000256" key="6">
    <source>
        <dbReference type="ARBA" id="ARBA00023136"/>
    </source>
</evidence>
<dbReference type="PANTHER" id="PTHR10778">
    <property type="entry name" value="SOLUTE CARRIER FAMILY 35 MEMBER B"/>
    <property type="match status" value="1"/>
</dbReference>
<dbReference type="InterPro" id="IPR013657">
    <property type="entry name" value="SCL35B1-4/HUT1"/>
</dbReference>
<dbReference type="InterPro" id="IPR037185">
    <property type="entry name" value="EmrE-like"/>
</dbReference>
<feature type="transmembrane region" description="Helical" evidence="8">
    <location>
        <begin position="392"/>
        <end position="409"/>
    </location>
</feature>
<evidence type="ECO:0000313" key="10">
    <source>
        <dbReference type="Proteomes" id="UP000326924"/>
    </source>
</evidence>
<dbReference type="OrthoDB" id="999962at2759"/>
<gene>
    <name evidence="9" type="ORF">FN846DRAFT_776995</name>
</gene>
<accession>A0A5J5F058</accession>
<evidence type="ECO:0000256" key="8">
    <source>
        <dbReference type="SAM" id="Phobius"/>
    </source>
</evidence>
<evidence type="ECO:0000256" key="5">
    <source>
        <dbReference type="ARBA" id="ARBA00022989"/>
    </source>
</evidence>
<dbReference type="GO" id="GO:0005464">
    <property type="term" value="F:UDP-xylose transmembrane transporter activity"/>
    <property type="evidence" value="ECO:0007669"/>
    <property type="project" value="TreeGrafter"/>
</dbReference>
<feature type="transmembrane region" description="Helical" evidence="8">
    <location>
        <begin position="215"/>
        <end position="233"/>
    </location>
</feature>
<evidence type="ECO:0000313" key="9">
    <source>
        <dbReference type="EMBL" id="KAA8908814.1"/>
    </source>
</evidence>
<dbReference type="PANTHER" id="PTHR10778:SF4">
    <property type="entry name" value="NUCLEOTIDE SUGAR TRANSPORTER SLC35B4"/>
    <property type="match status" value="1"/>
</dbReference>
<dbReference type="GO" id="GO:0005462">
    <property type="term" value="F:UDP-N-acetylglucosamine transmembrane transporter activity"/>
    <property type="evidence" value="ECO:0007669"/>
    <property type="project" value="TreeGrafter"/>
</dbReference>
<feature type="region of interest" description="Disordered" evidence="7">
    <location>
        <begin position="1"/>
        <end position="46"/>
    </location>
</feature>
<comment type="subcellular location">
    <subcellularLocation>
        <location evidence="1">Endomembrane system</location>
        <topology evidence="1">Multi-pass membrane protein</topology>
    </subcellularLocation>
</comment>
<keyword evidence="5 8" id="KW-1133">Transmembrane helix</keyword>
<evidence type="ECO:0000256" key="1">
    <source>
        <dbReference type="ARBA" id="ARBA00004127"/>
    </source>
</evidence>
<evidence type="ECO:0000256" key="3">
    <source>
        <dbReference type="ARBA" id="ARBA00022597"/>
    </source>
</evidence>
<keyword evidence="4 8" id="KW-0812">Transmembrane</keyword>
<keyword evidence="3" id="KW-0762">Sugar transport</keyword>
<protein>
    <submittedName>
        <fullName evidence="9">UAA transporter family-domain-containing protein</fullName>
    </submittedName>
</protein>
<reference evidence="9 10" key="1">
    <citation type="submission" date="2019-09" db="EMBL/GenBank/DDBJ databases">
        <title>Draft genome of the ectomycorrhizal ascomycete Sphaerosporella brunnea.</title>
        <authorList>
            <consortium name="DOE Joint Genome Institute"/>
            <person name="Benucci G.M."/>
            <person name="Marozzi G."/>
            <person name="Antonielli L."/>
            <person name="Sanchez S."/>
            <person name="Marco P."/>
            <person name="Wang X."/>
            <person name="Falini L.B."/>
            <person name="Barry K."/>
            <person name="Haridas S."/>
            <person name="Lipzen A."/>
            <person name="Labutti K."/>
            <person name="Grigoriev I.V."/>
            <person name="Murat C."/>
            <person name="Martin F."/>
            <person name="Albertini E."/>
            <person name="Donnini D."/>
            <person name="Bonito G."/>
        </authorList>
    </citation>
    <scope>NUCLEOTIDE SEQUENCE [LARGE SCALE GENOMIC DNA]</scope>
    <source>
        <strain evidence="9 10">Sb_GMNB300</strain>
    </source>
</reference>
<dbReference type="Pfam" id="PF08449">
    <property type="entry name" value="UAA"/>
    <property type="match status" value="1"/>
</dbReference>
<evidence type="ECO:0000256" key="2">
    <source>
        <dbReference type="ARBA" id="ARBA00022448"/>
    </source>
</evidence>
<name>A0A5J5F058_9PEZI</name>